<proteinExistence type="predicted"/>
<organism evidence="3 4">
    <name type="scientific">Fusarium oxysporum f. sp. radicis-cucumerinum</name>
    <dbReference type="NCBI Taxonomy" id="327505"/>
    <lineage>
        <taxon>Eukaryota</taxon>
        <taxon>Fungi</taxon>
        <taxon>Dikarya</taxon>
        <taxon>Ascomycota</taxon>
        <taxon>Pezizomycotina</taxon>
        <taxon>Sordariomycetes</taxon>
        <taxon>Hypocreomycetidae</taxon>
        <taxon>Hypocreales</taxon>
        <taxon>Nectriaceae</taxon>
        <taxon>Fusarium</taxon>
        <taxon>Fusarium oxysporum species complex</taxon>
    </lineage>
</organism>
<accession>A0A2H3HVR1</accession>
<dbReference type="AlphaFoldDB" id="A0A2H3HVR1"/>
<protein>
    <submittedName>
        <fullName evidence="3">Uncharacterized protein</fullName>
    </submittedName>
</protein>
<keyword evidence="2" id="KW-0812">Transmembrane</keyword>
<sequence>MVQLSTDAIVTIISTIPGLLISCLSAWFAYAVLRRRHVNRNDIETATIEFIIAQISATPLSLELPYTHQFAPEVLLPSENLPQLPPSTHHNISGRKQRQAETLLPPRFDRQNNLLRPNPVAA</sequence>
<name>A0A2H3HVR1_FUSOX</name>
<reference evidence="3 4" key="1">
    <citation type="journal article" date="2016" name="Environ. Microbiol.">
        <title>Effector profiles distinguish formae speciales of Fusarium oxysporum.</title>
        <authorList>
            <person name="van Dam P."/>
            <person name="Fokkens L."/>
            <person name="Schmidt S.M."/>
            <person name="Linmans J.H."/>
            <person name="Kistler H.C."/>
            <person name="Ma L.J."/>
            <person name="Rep M."/>
        </authorList>
    </citation>
    <scope>NUCLEOTIDE SEQUENCE [LARGE SCALE GENOMIC DNA]</scope>
    <source>
        <strain evidence="3 4">Forc016</strain>
    </source>
</reference>
<evidence type="ECO:0000313" key="3">
    <source>
        <dbReference type="EMBL" id="PCD46307.1"/>
    </source>
</evidence>
<dbReference type="Proteomes" id="UP000219602">
    <property type="component" value="Chromosome 1"/>
</dbReference>
<evidence type="ECO:0000313" key="4">
    <source>
        <dbReference type="Proteomes" id="UP000219602"/>
    </source>
</evidence>
<keyword evidence="2" id="KW-1133">Transmembrane helix</keyword>
<reference evidence="3 4" key="2">
    <citation type="journal article" date="2017" name="Sci. Rep.">
        <title>A mobile pathogenicity chromosome in Fusarium oxysporum for infection of multiple cucurbit species.</title>
        <authorList>
            <person name="van Dam P."/>
            <person name="Fokkens L."/>
            <person name="Ayukawa Y."/>
            <person name="van der Gragt M."/>
            <person name="Ter Horst A."/>
            <person name="Brankovics B."/>
            <person name="Houterman P.M."/>
            <person name="Arie T."/>
            <person name="Rep M."/>
        </authorList>
    </citation>
    <scope>NUCLEOTIDE SEQUENCE [LARGE SCALE GENOMIC DNA]</scope>
    <source>
        <strain evidence="3 4">Forc016</strain>
    </source>
</reference>
<evidence type="ECO:0000256" key="2">
    <source>
        <dbReference type="SAM" id="Phobius"/>
    </source>
</evidence>
<comment type="caution">
    <text evidence="3">The sequence shown here is derived from an EMBL/GenBank/DDBJ whole genome shotgun (WGS) entry which is preliminary data.</text>
</comment>
<gene>
    <name evidence="3" type="ORF">AU210_001714</name>
</gene>
<evidence type="ECO:0000256" key="1">
    <source>
        <dbReference type="SAM" id="MobiDB-lite"/>
    </source>
</evidence>
<keyword evidence="2" id="KW-0472">Membrane</keyword>
<feature type="transmembrane region" description="Helical" evidence="2">
    <location>
        <begin position="12"/>
        <end position="33"/>
    </location>
</feature>
<feature type="region of interest" description="Disordered" evidence="1">
    <location>
        <begin position="81"/>
        <end position="122"/>
    </location>
</feature>
<dbReference type="EMBL" id="MABQ02000001">
    <property type="protein sequence ID" value="PCD46307.1"/>
    <property type="molecule type" value="Genomic_DNA"/>
</dbReference>